<proteinExistence type="predicted"/>
<dbReference type="EMBL" id="AZHD01000005">
    <property type="protein sequence ID" value="OAA63477.1"/>
    <property type="molecule type" value="Genomic_DNA"/>
</dbReference>
<evidence type="ECO:0000313" key="2">
    <source>
        <dbReference type="Proteomes" id="UP000076874"/>
    </source>
</evidence>
<comment type="caution">
    <text evidence="1">The sequence shown here is derived from an EMBL/GenBank/DDBJ whole genome shotgun (WGS) entry which is preliminary data.</text>
</comment>
<organism evidence="1 2">
    <name type="scientific">Niveomyces insectorum RCEF 264</name>
    <dbReference type="NCBI Taxonomy" id="1081102"/>
    <lineage>
        <taxon>Eukaryota</taxon>
        <taxon>Fungi</taxon>
        <taxon>Dikarya</taxon>
        <taxon>Ascomycota</taxon>
        <taxon>Pezizomycotina</taxon>
        <taxon>Sordariomycetes</taxon>
        <taxon>Hypocreomycetidae</taxon>
        <taxon>Hypocreales</taxon>
        <taxon>Cordycipitaceae</taxon>
        <taxon>Niveomyces</taxon>
    </lineage>
</organism>
<name>A0A167W8S5_9HYPO</name>
<dbReference type="Proteomes" id="UP000076874">
    <property type="component" value="Unassembled WGS sequence"/>
</dbReference>
<protein>
    <submittedName>
        <fullName evidence="1">Uncharacterized protein</fullName>
    </submittedName>
</protein>
<sequence length="335" mass="37087">MTVPTAEQVAAAGLDREYLEIYYLRYEAEDGTFRCERCQKAVQSTGVQRHLSRAHKGDEHRTHPDADCWSLQRRIAASGLAFPKLSNSRLLLRTHPKKAIGHTPPFQDFWAALQGEIPELPVTWKGAVLRAYHRVHSRNRTASATLEPNSGAREARFVSHDEHMAVEQNGPPAVPSPWPSVDLTGERADGNADIIGLGGRVTFPVVAPLDMMNQFRAMFAFMSQGVSNLRDSKTEFAFFSFPVEVVQKTLTGCVASASPTGRVCSFGVPPAGRPRPFLMAFDVPNALDLDRYLQNHGLPREAAGDNTGTQPPTRYLYGRLWEETGVRFACRTPAD</sequence>
<reference evidence="1 2" key="1">
    <citation type="journal article" date="2016" name="Genome Biol. Evol.">
        <title>Divergent and convergent evolution of fungal pathogenicity.</title>
        <authorList>
            <person name="Shang Y."/>
            <person name="Xiao G."/>
            <person name="Zheng P."/>
            <person name="Cen K."/>
            <person name="Zhan S."/>
            <person name="Wang C."/>
        </authorList>
    </citation>
    <scope>NUCLEOTIDE SEQUENCE [LARGE SCALE GENOMIC DNA]</scope>
    <source>
        <strain evidence="1 2">RCEF 264</strain>
    </source>
</reference>
<gene>
    <name evidence="1" type="ORF">SPI_03640</name>
</gene>
<evidence type="ECO:0000313" key="1">
    <source>
        <dbReference type="EMBL" id="OAA63477.1"/>
    </source>
</evidence>
<keyword evidence="2" id="KW-1185">Reference proteome</keyword>
<dbReference type="AlphaFoldDB" id="A0A167W8S5"/>
<accession>A0A167W8S5</accession>